<gene>
    <name evidence="8" type="ORF">ASTO00021_LOCUS14826</name>
</gene>
<evidence type="ECO:0000256" key="1">
    <source>
        <dbReference type="ARBA" id="ARBA00008777"/>
    </source>
</evidence>
<dbReference type="FunFam" id="3.90.1030.10:FF:000001">
    <property type="entry name" value="50S ribosomal protein L17"/>
    <property type="match status" value="1"/>
</dbReference>
<evidence type="ECO:0000256" key="5">
    <source>
        <dbReference type="ARBA" id="ARBA00077677"/>
    </source>
</evidence>
<protein>
    <recommendedName>
        <fullName evidence="4">Large ribosomal subunit protein bL17c</fullName>
    </recommendedName>
    <alternativeName>
        <fullName evidence="5">50S ribosomal protein L17, chloroplastic</fullName>
    </alternativeName>
    <alternativeName>
        <fullName evidence="6">CL17</fullName>
    </alternativeName>
</protein>
<dbReference type="SUPFAM" id="SSF64263">
    <property type="entry name" value="Prokaryotic ribosomal protein L17"/>
    <property type="match status" value="1"/>
</dbReference>
<reference evidence="8" key="1">
    <citation type="submission" date="2021-01" db="EMBL/GenBank/DDBJ databases">
        <authorList>
            <person name="Corre E."/>
            <person name="Pelletier E."/>
            <person name="Niang G."/>
            <person name="Scheremetjew M."/>
            <person name="Finn R."/>
            <person name="Kale V."/>
            <person name="Holt S."/>
            <person name="Cochrane G."/>
            <person name="Meng A."/>
            <person name="Brown T."/>
            <person name="Cohen L."/>
        </authorList>
    </citation>
    <scope>NUCLEOTIDE SEQUENCE</scope>
    <source>
        <strain evidence="8">GSBS06</strain>
    </source>
</reference>
<dbReference type="Gene3D" id="3.90.1030.10">
    <property type="entry name" value="Ribosomal protein L17"/>
    <property type="match status" value="1"/>
</dbReference>
<name>A0A7S3PMY3_9STRA</name>
<dbReference type="GO" id="GO:0006412">
    <property type="term" value="P:translation"/>
    <property type="evidence" value="ECO:0007669"/>
    <property type="project" value="InterPro"/>
</dbReference>
<evidence type="ECO:0000256" key="2">
    <source>
        <dbReference type="ARBA" id="ARBA00022980"/>
    </source>
</evidence>
<dbReference type="HAMAP" id="MF_01368">
    <property type="entry name" value="Ribosomal_bL17"/>
    <property type="match status" value="1"/>
</dbReference>
<dbReference type="PROSITE" id="PS01167">
    <property type="entry name" value="RIBOSOMAL_L17"/>
    <property type="match status" value="1"/>
</dbReference>
<dbReference type="InterPro" id="IPR036373">
    <property type="entry name" value="Ribosomal_bL17_sf"/>
</dbReference>
<dbReference type="InterPro" id="IPR047859">
    <property type="entry name" value="Ribosomal_bL17_CS"/>
</dbReference>
<evidence type="ECO:0000256" key="3">
    <source>
        <dbReference type="ARBA" id="ARBA00023274"/>
    </source>
</evidence>
<dbReference type="EMBL" id="HBIN01019441">
    <property type="protein sequence ID" value="CAE0444787.1"/>
    <property type="molecule type" value="Transcribed_RNA"/>
</dbReference>
<evidence type="ECO:0000256" key="7">
    <source>
        <dbReference type="RuleBase" id="RU000660"/>
    </source>
</evidence>
<dbReference type="GO" id="GO:0003735">
    <property type="term" value="F:structural constituent of ribosome"/>
    <property type="evidence" value="ECO:0007669"/>
    <property type="project" value="InterPro"/>
</dbReference>
<sequence length="152" mass="17768">MRHQVKFRKLNRTSSHRWAMLRNMVTSLIHYERIKTTVPKAKELRRVADWMVTLGKKGSLHARRQSLKVVRDKAAMHKLFDVLGPRYINRPGGFTRIVRVGHRRGDAADMCVMEFVDKEGELRKAKPVDENTVKRNRGIGLQILLEQDEQRV</sequence>
<dbReference type="InterPro" id="IPR000456">
    <property type="entry name" value="Ribosomal_bL17"/>
</dbReference>
<dbReference type="Pfam" id="PF01196">
    <property type="entry name" value="Ribosomal_L17"/>
    <property type="match status" value="1"/>
</dbReference>
<dbReference type="GO" id="GO:0022625">
    <property type="term" value="C:cytosolic large ribosomal subunit"/>
    <property type="evidence" value="ECO:0007669"/>
    <property type="project" value="TreeGrafter"/>
</dbReference>
<dbReference type="AlphaFoldDB" id="A0A7S3PMY3"/>
<comment type="similarity">
    <text evidence="1 7">Belongs to the bacterial ribosomal protein bL17 family.</text>
</comment>
<evidence type="ECO:0000256" key="4">
    <source>
        <dbReference type="ARBA" id="ARBA00072708"/>
    </source>
</evidence>
<accession>A0A7S3PMY3</accession>
<keyword evidence="2 7" id="KW-0689">Ribosomal protein</keyword>
<dbReference type="NCBIfam" id="TIGR00059">
    <property type="entry name" value="L17"/>
    <property type="match status" value="1"/>
</dbReference>
<keyword evidence="3 7" id="KW-0687">Ribonucleoprotein</keyword>
<evidence type="ECO:0000313" key="8">
    <source>
        <dbReference type="EMBL" id="CAE0444787.1"/>
    </source>
</evidence>
<dbReference type="PANTHER" id="PTHR14413:SF16">
    <property type="entry name" value="LARGE RIBOSOMAL SUBUNIT PROTEIN BL17M"/>
    <property type="match status" value="1"/>
</dbReference>
<evidence type="ECO:0000256" key="6">
    <source>
        <dbReference type="ARBA" id="ARBA00082728"/>
    </source>
</evidence>
<dbReference type="PANTHER" id="PTHR14413">
    <property type="entry name" value="RIBOSOMAL PROTEIN L17"/>
    <property type="match status" value="1"/>
</dbReference>
<organism evidence="8">
    <name type="scientific">Aplanochytrium stocchinoi</name>
    <dbReference type="NCBI Taxonomy" id="215587"/>
    <lineage>
        <taxon>Eukaryota</taxon>
        <taxon>Sar</taxon>
        <taxon>Stramenopiles</taxon>
        <taxon>Bigyra</taxon>
        <taxon>Labyrinthulomycetes</taxon>
        <taxon>Thraustochytrida</taxon>
        <taxon>Thraustochytriidae</taxon>
        <taxon>Aplanochytrium</taxon>
    </lineage>
</organism>
<proteinExistence type="inferred from homology"/>